<comment type="catalytic activity">
    <reaction evidence="1">
        <text>ATP + protein L-histidine = ADP + protein N-phospho-L-histidine.</text>
        <dbReference type="EC" id="2.7.13.3"/>
    </reaction>
</comment>
<dbReference type="PROSITE" id="PS50109">
    <property type="entry name" value="HIS_KIN"/>
    <property type="match status" value="1"/>
</dbReference>
<dbReference type="Pfam" id="PF02518">
    <property type="entry name" value="HATPase_c"/>
    <property type="match status" value="1"/>
</dbReference>
<dbReference type="Pfam" id="PF08448">
    <property type="entry name" value="PAS_4"/>
    <property type="match status" value="2"/>
</dbReference>
<feature type="domain" description="PAC" evidence="12">
    <location>
        <begin position="243"/>
        <end position="296"/>
    </location>
</feature>
<dbReference type="SUPFAM" id="SSF55874">
    <property type="entry name" value="ATPase domain of HSP90 chaperone/DNA topoisomerase II/histidine kinase"/>
    <property type="match status" value="1"/>
</dbReference>
<feature type="coiled-coil region" evidence="9">
    <location>
        <begin position="411"/>
        <end position="448"/>
    </location>
</feature>
<dbReference type="InterPro" id="IPR003661">
    <property type="entry name" value="HisK_dim/P_dom"/>
</dbReference>
<dbReference type="Gene3D" id="3.30.565.10">
    <property type="entry name" value="Histidine kinase-like ATPase, C-terminal domain"/>
    <property type="match status" value="1"/>
</dbReference>
<dbReference type="OrthoDB" id="442998at2"/>
<evidence type="ECO:0000259" key="11">
    <source>
        <dbReference type="PROSITE" id="PS50112"/>
    </source>
</evidence>
<evidence type="ECO:0000256" key="8">
    <source>
        <dbReference type="ARBA" id="ARBA00023012"/>
    </source>
</evidence>
<keyword evidence="5" id="KW-0547">Nucleotide-binding</keyword>
<reference evidence="13" key="2">
    <citation type="journal article" date="2019" name="Genome Biol. Evol.">
        <title>Day and night: Metabolic profiles and evolutionary relationships of six axenic non-marine cyanobacteria.</title>
        <authorList>
            <person name="Will S.E."/>
            <person name="Henke P."/>
            <person name="Boedeker C."/>
            <person name="Huang S."/>
            <person name="Brinkmann H."/>
            <person name="Rohde M."/>
            <person name="Jarek M."/>
            <person name="Friedl T."/>
            <person name="Seufert S."/>
            <person name="Schumacher M."/>
            <person name="Overmann J."/>
            <person name="Neumann-Schaal M."/>
            <person name="Petersen J."/>
        </authorList>
    </citation>
    <scope>NUCLEOTIDE SEQUENCE [LARGE SCALE GENOMIC DNA]</scope>
    <source>
        <strain evidence="13">PCC 7102</strain>
    </source>
</reference>
<protein>
    <recommendedName>
        <fullName evidence="2">histidine kinase</fullName>
        <ecNumber evidence="2">2.7.13.3</ecNumber>
    </recommendedName>
</protein>
<dbReference type="RefSeq" id="WP_127084053.1">
    <property type="nucleotide sequence ID" value="NZ_VLKB01000010.1"/>
</dbReference>
<dbReference type="EMBL" id="RSCL01000015">
    <property type="protein sequence ID" value="RUT02885.1"/>
    <property type="molecule type" value="Genomic_DNA"/>
</dbReference>
<dbReference type="Gene3D" id="1.10.287.130">
    <property type="match status" value="1"/>
</dbReference>
<gene>
    <name evidence="13" type="ORF">DSM106972_058050</name>
</gene>
<dbReference type="InterPro" id="IPR036890">
    <property type="entry name" value="HATPase_C_sf"/>
</dbReference>
<dbReference type="InterPro" id="IPR004358">
    <property type="entry name" value="Sig_transdc_His_kin-like_C"/>
</dbReference>
<comment type="caution">
    <text evidence="13">The sequence shown here is derived from an EMBL/GenBank/DDBJ whole genome shotgun (WGS) entry which is preliminary data.</text>
</comment>
<reference evidence="13" key="1">
    <citation type="submission" date="2018-12" db="EMBL/GenBank/DDBJ databases">
        <authorList>
            <person name="Will S."/>
            <person name="Neumann-Schaal M."/>
            <person name="Henke P."/>
        </authorList>
    </citation>
    <scope>NUCLEOTIDE SEQUENCE</scope>
    <source>
        <strain evidence="13">PCC 7102</strain>
    </source>
</reference>
<feature type="domain" description="Histidine kinase" evidence="10">
    <location>
        <begin position="457"/>
        <end position="714"/>
    </location>
</feature>
<keyword evidence="14" id="KW-1185">Reference proteome</keyword>
<organism evidence="13 14">
    <name type="scientific">Dulcicalothrix desertica PCC 7102</name>
    <dbReference type="NCBI Taxonomy" id="232991"/>
    <lineage>
        <taxon>Bacteria</taxon>
        <taxon>Bacillati</taxon>
        <taxon>Cyanobacteriota</taxon>
        <taxon>Cyanophyceae</taxon>
        <taxon>Nostocales</taxon>
        <taxon>Calotrichaceae</taxon>
        <taxon>Dulcicalothrix</taxon>
    </lineage>
</organism>
<dbReference type="PROSITE" id="PS50113">
    <property type="entry name" value="PAC"/>
    <property type="match status" value="3"/>
</dbReference>
<keyword evidence="6" id="KW-0418">Kinase</keyword>
<dbReference type="NCBIfam" id="TIGR00229">
    <property type="entry name" value="sensory_box"/>
    <property type="match status" value="3"/>
</dbReference>
<accession>A0A3S1IV38</accession>
<evidence type="ECO:0000256" key="2">
    <source>
        <dbReference type="ARBA" id="ARBA00012438"/>
    </source>
</evidence>
<keyword evidence="9" id="KW-0175">Coiled coil</keyword>
<dbReference type="SMART" id="SM00086">
    <property type="entry name" value="PAC"/>
    <property type="match status" value="2"/>
</dbReference>
<dbReference type="GO" id="GO:0006355">
    <property type="term" value="P:regulation of DNA-templated transcription"/>
    <property type="evidence" value="ECO:0007669"/>
    <property type="project" value="InterPro"/>
</dbReference>
<dbReference type="InterPro" id="IPR035965">
    <property type="entry name" value="PAS-like_dom_sf"/>
</dbReference>
<dbReference type="InterPro" id="IPR003594">
    <property type="entry name" value="HATPase_dom"/>
</dbReference>
<dbReference type="InterPro" id="IPR001610">
    <property type="entry name" value="PAC"/>
</dbReference>
<evidence type="ECO:0000256" key="5">
    <source>
        <dbReference type="ARBA" id="ARBA00022741"/>
    </source>
</evidence>
<dbReference type="CDD" id="cd00082">
    <property type="entry name" value="HisKA"/>
    <property type="match status" value="1"/>
</dbReference>
<evidence type="ECO:0000256" key="1">
    <source>
        <dbReference type="ARBA" id="ARBA00000085"/>
    </source>
</evidence>
<evidence type="ECO:0000256" key="6">
    <source>
        <dbReference type="ARBA" id="ARBA00022777"/>
    </source>
</evidence>
<evidence type="ECO:0000313" key="14">
    <source>
        <dbReference type="Proteomes" id="UP000271624"/>
    </source>
</evidence>
<dbReference type="SMART" id="SM00387">
    <property type="entry name" value="HATPase_c"/>
    <property type="match status" value="1"/>
</dbReference>
<evidence type="ECO:0000259" key="10">
    <source>
        <dbReference type="PROSITE" id="PS50109"/>
    </source>
</evidence>
<dbReference type="Pfam" id="PF00989">
    <property type="entry name" value="PAS"/>
    <property type="match status" value="1"/>
</dbReference>
<dbReference type="InterPro" id="IPR013767">
    <property type="entry name" value="PAS_fold"/>
</dbReference>
<dbReference type="GO" id="GO:0005524">
    <property type="term" value="F:ATP binding"/>
    <property type="evidence" value="ECO:0007669"/>
    <property type="project" value="UniProtKB-KW"/>
</dbReference>
<dbReference type="PROSITE" id="PS50112">
    <property type="entry name" value="PAS"/>
    <property type="match status" value="2"/>
</dbReference>
<dbReference type="InterPro" id="IPR036097">
    <property type="entry name" value="HisK_dim/P_sf"/>
</dbReference>
<keyword evidence="7" id="KW-0067">ATP-binding</keyword>
<evidence type="ECO:0000256" key="9">
    <source>
        <dbReference type="SAM" id="Coils"/>
    </source>
</evidence>
<dbReference type="InterPro" id="IPR000700">
    <property type="entry name" value="PAS-assoc_C"/>
</dbReference>
<keyword evidence="8" id="KW-0902">Two-component regulatory system</keyword>
<dbReference type="SMART" id="SM00091">
    <property type="entry name" value="PAS"/>
    <property type="match status" value="3"/>
</dbReference>
<evidence type="ECO:0000256" key="3">
    <source>
        <dbReference type="ARBA" id="ARBA00022553"/>
    </source>
</evidence>
<dbReference type="PRINTS" id="PR00344">
    <property type="entry name" value="BCTRLSENSOR"/>
</dbReference>
<dbReference type="PANTHER" id="PTHR43065">
    <property type="entry name" value="SENSOR HISTIDINE KINASE"/>
    <property type="match status" value="1"/>
</dbReference>
<name>A0A3S1IV38_9CYAN</name>
<dbReference type="PANTHER" id="PTHR43065:SF50">
    <property type="entry name" value="HISTIDINE KINASE"/>
    <property type="match status" value="1"/>
</dbReference>
<dbReference type="InterPro" id="IPR005467">
    <property type="entry name" value="His_kinase_dom"/>
</dbReference>
<feature type="domain" description="PAC" evidence="12">
    <location>
        <begin position="100"/>
        <end position="153"/>
    </location>
</feature>
<dbReference type="SUPFAM" id="SSF55785">
    <property type="entry name" value="PYP-like sensor domain (PAS domain)"/>
    <property type="match status" value="3"/>
</dbReference>
<dbReference type="GO" id="GO:0000155">
    <property type="term" value="F:phosphorelay sensor kinase activity"/>
    <property type="evidence" value="ECO:0007669"/>
    <property type="project" value="InterPro"/>
</dbReference>
<evidence type="ECO:0000259" key="12">
    <source>
        <dbReference type="PROSITE" id="PS50113"/>
    </source>
</evidence>
<evidence type="ECO:0000256" key="4">
    <source>
        <dbReference type="ARBA" id="ARBA00022679"/>
    </source>
</evidence>
<feature type="domain" description="PAC" evidence="12">
    <location>
        <begin position="371"/>
        <end position="423"/>
    </location>
</feature>
<dbReference type="InterPro" id="IPR013656">
    <property type="entry name" value="PAS_4"/>
</dbReference>
<evidence type="ECO:0000313" key="13">
    <source>
        <dbReference type="EMBL" id="RUT02885.1"/>
    </source>
</evidence>
<keyword evidence="4" id="KW-0808">Transferase</keyword>
<dbReference type="CDD" id="cd00130">
    <property type="entry name" value="PAS"/>
    <property type="match status" value="3"/>
</dbReference>
<sequence>MEYIKQQNLNPVQDKLLTPNSIENADFFRNIWDVVECGIMVLDVLDNGAEYRFAAFNPAFQRMSVMPTETLLGKTLKETLPDTVVKPYRVKYIECVRTGKTVSFEEQFWVDGKQSWWQLDVAPLRDENSQVHQLVIKVKDITTHKAEIEERQVIQQALQGNEEYLRNQEQFLRSIYDGAQNPFIVVDVLENGEYHYAGWNKAAEAITGIKRQEIRGKTFEDIFGAIEAAKLRKHYDKCVQLGQTKSFEDFFLHDGQTFWLLTQLHPLFDNDGRIYRIVATCIDISERKRVEEALRISEARFRGLVENANDIIFEYSADGKFTYVSPRIVDIFGHQVSELIGKQTSSNVHPEDVVKITALSKYVVETGKKQEGIEFRIQHQDGRYIWVTCSVSPVLDSLGNITAMQGILRDIHEKKAAEESLQQKAQDLEQALQQLQRTQAQLVQSEKMSSLGQLVAGVAHEINNPVSFIYSNLEPAKSYINDLLHLVYLYQKYHPNPASTITEEINAIDLEFIKIDLPKLLTSMKMGADRIKQIVLSLRNFSRMDEAEYKEVNIHEGIDSTLVILEHRIKATINRPAINITKQYGNLPLVECYAGQLNQVFMNIIGNALDALEERDLKRPLADIEILPSYINITTENNNKYINIKITDNGSGIPPSVQKRLFDPFFTTKPIGKGTGMGLSISYQIITEKHHGDLQCISSPEQGTTFIIKIPIKQG</sequence>
<dbReference type="Gene3D" id="3.30.450.20">
    <property type="entry name" value="PAS domain"/>
    <property type="match status" value="3"/>
</dbReference>
<dbReference type="Proteomes" id="UP000271624">
    <property type="component" value="Unassembled WGS sequence"/>
</dbReference>
<feature type="domain" description="PAS" evidence="11">
    <location>
        <begin position="168"/>
        <end position="242"/>
    </location>
</feature>
<evidence type="ECO:0000256" key="7">
    <source>
        <dbReference type="ARBA" id="ARBA00022840"/>
    </source>
</evidence>
<dbReference type="EC" id="2.7.13.3" evidence="2"/>
<dbReference type="AlphaFoldDB" id="A0A3S1IV38"/>
<keyword evidence="3" id="KW-0597">Phosphoprotein</keyword>
<dbReference type="SUPFAM" id="SSF47384">
    <property type="entry name" value="Homodimeric domain of signal transducing histidine kinase"/>
    <property type="match status" value="1"/>
</dbReference>
<feature type="domain" description="PAS" evidence="11">
    <location>
        <begin position="297"/>
        <end position="367"/>
    </location>
</feature>
<proteinExistence type="predicted"/>
<dbReference type="InterPro" id="IPR000014">
    <property type="entry name" value="PAS"/>
</dbReference>